<sequence length="645" mass="74135">MMARDKKSDQGQISDLNHWSVSMNPKLSKACTLFVLTLSLCFQVNSFNFNIITSVTEDVITKYSSVCVYLMYPKHHQVSYHLAKMKKSLSDKGVFVAARFIDREPEYLHSTRNRPFHVVVSSDIHTKYALSQISKTSDLSSGTWLLFMDTKTSLEEFFADIHIPFDSDFLVAQHSSGVSEENYEVSLTEVYRVRDTLPLQHLRIANWSSVSGLSWTTSNIQQRRDLQGIAIRCVFIPEPPYLSVGGYHGKDPVYVNGYSVELMKVLQYRMNYTTNYYIPDEISYGTEDENRSWNGMVGEVVKRRADVGLNLFMLTTKRAGAVDFFPPIFNTKMMVHVRMPGIDHSSFRQLVSQFTPLLWVTAIITMVILTLFLSATWYAAVRYNYHREVVSYRMHESWIYTVGIICQQAHHVTPRSWPCRLVYLTVYVTALVLFAAYSAIFISFLAVRRFHLPFTDFQGLLQDGTYVLGVIKNSERESYFKKADIPVLKQIYKSLIEPYRSDPPLRDEDGLTRVCKEQTYSYICTQVTVQGLARTLPCNLVEIPQAYFSVTVSMIIQKSSPFKRLFSHRLQELKRSGLVDRINKQIWPEDTDDAVQQARPSVTLGTTGIFFVILSAGVVLSVLVLLAEIWWQKQCPVRRRTSRED</sequence>
<feature type="transmembrane region" description="Helical" evidence="13">
    <location>
        <begin position="609"/>
        <end position="631"/>
    </location>
</feature>
<feature type="transmembrane region" description="Helical" evidence="13">
    <location>
        <begin position="421"/>
        <end position="447"/>
    </location>
</feature>
<proteinExistence type="inferred from homology"/>
<organism evidence="15 16">
    <name type="scientific">Zootermopsis nevadensis</name>
    <name type="common">Dampwood termite</name>
    <dbReference type="NCBI Taxonomy" id="136037"/>
    <lineage>
        <taxon>Eukaryota</taxon>
        <taxon>Metazoa</taxon>
        <taxon>Ecdysozoa</taxon>
        <taxon>Arthropoda</taxon>
        <taxon>Hexapoda</taxon>
        <taxon>Insecta</taxon>
        <taxon>Pterygota</taxon>
        <taxon>Neoptera</taxon>
        <taxon>Polyneoptera</taxon>
        <taxon>Dictyoptera</taxon>
        <taxon>Blattodea</taxon>
        <taxon>Blattoidea</taxon>
        <taxon>Termitoidae</taxon>
        <taxon>Termopsidae</taxon>
        <taxon>Zootermopsis</taxon>
    </lineage>
</organism>
<feature type="domain" description="Ionotropic glutamate receptor C-terminal" evidence="14">
    <location>
        <begin position="230"/>
        <end position="589"/>
    </location>
</feature>
<keyword evidence="4" id="KW-1003">Cell membrane</keyword>
<dbReference type="eggNOG" id="KOG1052">
    <property type="taxonomic scope" value="Eukaryota"/>
</dbReference>
<dbReference type="PANTHER" id="PTHR42643">
    <property type="entry name" value="IONOTROPIC RECEPTOR 20A-RELATED"/>
    <property type="match status" value="1"/>
</dbReference>
<comment type="subcellular location">
    <subcellularLocation>
        <location evidence="1">Cell membrane</location>
        <topology evidence="1">Multi-pass membrane protein</topology>
    </subcellularLocation>
</comment>
<dbReference type="SMART" id="SM00079">
    <property type="entry name" value="PBPe"/>
    <property type="match status" value="1"/>
</dbReference>
<dbReference type="InterPro" id="IPR001320">
    <property type="entry name" value="Iontro_rcpt_C"/>
</dbReference>
<dbReference type="Gene3D" id="3.40.190.10">
    <property type="entry name" value="Periplasmic binding protein-like II"/>
    <property type="match status" value="1"/>
</dbReference>
<protein>
    <recommendedName>
        <fullName evidence="14">Ionotropic glutamate receptor C-terminal domain-containing protein</fullName>
    </recommendedName>
</protein>
<dbReference type="Gene3D" id="1.10.287.70">
    <property type="match status" value="1"/>
</dbReference>
<dbReference type="EMBL" id="KK852657">
    <property type="protein sequence ID" value="KDR19196.1"/>
    <property type="molecule type" value="Genomic_DNA"/>
</dbReference>
<dbReference type="Proteomes" id="UP000027135">
    <property type="component" value="Unassembled WGS sequence"/>
</dbReference>
<gene>
    <name evidence="15" type="ORF">L798_06251</name>
</gene>
<evidence type="ECO:0000256" key="1">
    <source>
        <dbReference type="ARBA" id="ARBA00004651"/>
    </source>
</evidence>
<evidence type="ECO:0000256" key="2">
    <source>
        <dbReference type="ARBA" id="ARBA00008685"/>
    </source>
</evidence>
<evidence type="ECO:0000256" key="3">
    <source>
        <dbReference type="ARBA" id="ARBA00022448"/>
    </source>
</evidence>
<evidence type="ECO:0000313" key="15">
    <source>
        <dbReference type="EMBL" id="KDR19196.1"/>
    </source>
</evidence>
<keyword evidence="8 13" id="KW-0472">Membrane</keyword>
<reference evidence="15 16" key="1">
    <citation type="journal article" date="2014" name="Nat. Commun.">
        <title>Molecular traces of alternative social organization in a termite genome.</title>
        <authorList>
            <person name="Terrapon N."/>
            <person name="Li C."/>
            <person name="Robertson H.M."/>
            <person name="Ji L."/>
            <person name="Meng X."/>
            <person name="Booth W."/>
            <person name="Chen Z."/>
            <person name="Childers C.P."/>
            <person name="Glastad K.M."/>
            <person name="Gokhale K."/>
            <person name="Gowin J."/>
            <person name="Gronenberg W."/>
            <person name="Hermansen R.A."/>
            <person name="Hu H."/>
            <person name="Hunt B.G."/>
            <person name="Huylmans A.K."/>
            <person name="Khalil S.M."/>
            <person name="Mitchell R.D."/>
            <person name="Munoz-Torres M.C."/>
            <person name="Mustard J.A."/>
            <person name="Pan H."/>
            <person name="Reese J.T."/>
            <person name="Scharf M.E."/>
            <person name="Sun F."/>
            <person name="Vogel H."/>
            <person name="Xiao J."/>
            <person name="Yang W."/>
            <person name="Yang Z."/>
            <person name="Yang Z."/>
            <person name="Zhou J."/>
            <person name="Zhu J."/>
            <person name="Brent C.S."/>
            <person name="Elsik C.G."/>
            <person name="Goodisman M.A."/>
            <person name="Liberles D.A."/>
            <person name="Roe R.M."/>
            <person name="Vargo E.L."/>
            <person name="Vilcinskas A."/>
            <person name="Wang J."/>
            <person name="Bornberg-Bauer E."/>
            <person name="Korb J."/>
            <person name="Zhang G."/>
            <person name="Liebig J."/>
        </authorList>
    </citation>
    <scope>NUCLEOTIDE SEQUENCE [LARGE SCALE GENOMIC DNA]</scope>
    <source>
        <tissue evidence="15">Whole organism</tissue>
    </source>
</reference>
<keyword evidence="3" id="KW-0813">Transport</keyword>
<keyword evidence="6 13" id="KW-1133">Transmembrane helix</keyword>
<keyword evidence="10" id="KW-0325">Glycoprotein</keyword>
<evidence type="ECO:0000313" key="16">
    <source>
        <dbReference type="Proteomes" id="UP000027135"/>
    </source>
</evidence>
<dbReference type="InParanoid" id="A0A067R767"/>
<evidence type="ECO:0000256" key="5">
    <source>
        <dbReference type="ARBA" id="ARBA00022692"/>
    </source>
</evidence>
<comment type="similarity">
    <text evidence="2">Belongs to the glutamate-gated ion channel (TC 1.A.10.1) family.</text>
</comment>
<evidence type="ECO:0000256" key="12">
    <source>
        <dbReference type="ARBA" id="ARBA00023303"/>
    </source>
</evidence>
<dbReference type="OMA" id="MIDEMAF"/>
<dbReference type="SUPFAM" id="SSF53850">
    <property type="entry name" value="Periplasmic binding protein-like II"/>
    <property type="match status" value="1"/>
</dbReference>
<dbReference type="InterPro" id="IPR052192">
    <property type="entry name" value="Insect_Ionotropic_Sensory_Rcpt"/>
</dbReference>
<feature type="transmembrane region" description="Helical" evidence="13">
    <location>
        <begin position="357"/>
        <end position="380"/>
    </location>
</feature>
<keyword evidence="16" id="KW-1185">Reference proteome</keyword>
<evidence type="ECO:0000256" key="7">
    <source>
        <dbReference type="ARBA" id="ARBA00023065"/>
    </source>
</evidence>
<dbReference type="InterPro" id="IPR019594">
    <property type="entry name" value="Glu/Gly-bd"/>
</dbReference>
<dbReference type="GO" id="GO:0005886">
    <property type="term" value="C:plasma membrane"/>
    <property type="evidence" value="ECO:0007669"/>
    <property type="project" value="UniProtKB-SubCell"/>
</dbReference>
<keyword evidence="5 13" id="KW-0812">Transmembrane</keyword>
<dbReference type="GO" id="GO:0050906">
    <property type="term" value="P:detection of stimulus involved in sensory perception"/>
    <property type="evidence" value="ECO:0007669"/>
    <property type="project" value="UniProtKB-ARBA"/>
</dbReference>
<evidence type="ECO:0000256" key="8">
    <source>
        <dbReference type="ARBA" id="ARBA00023136"/>
    </source>
</evidence>
<dbReference type="FunCoup" id="A0A067R767">
    <property type="interactions" value="58"/>
</dbReference>
<dbReference type="Pfam" id="PF00060">
    <property type="entry name" value="Lig_chan"/>
    <property type="match status" value="1"/>
</dbReference>
<dbReference type="Pfam" id="PF10613">
    <property type="entry name" value="Lig_chan-Glu_bd"/>
    <property type="match status" value="1"/>
</dbReference>
<dbReference type="PANTHER" id="PTHR42643:SF30">
    <property type="entry name" value="IONOTROPIC RECEPTOR 40A-RELATED"/>
    <property type="match status" value="1"/>
</dbReference>
<dbReference type="AlphaFoldDB" id="A0A067R767"/>
<evidence type="ECO:0000259" key="14">
    <source>
        <dbReference type="SMART" id="SM00079"/>
    </source>
</evidence>
<keyword evidence="11" id="KW-1071">Ligand-gated ion channel</keyword>
<accession>A0A067R767</accession>
<keyword evidence="9" id="KW-0675">Receptor</keyword>
<keyword evidence="12" id="KW-0407">Ion channel</keyword>
<keyword evidence="7" id="KW-0406">Ion transport</keyword>
<evidence type="ECO:0000256" key="9">
    <source>
        <dbReference type="ARBA" id="ARBA00023170"/>
    </source>
</evidence>
<dbReference type="GO" id="GO:0015276">
    <property type="term" value="F:ligand-gated monoatomic ion channel activity"/>
    <property type="evidence" value="ECO:0007669"/>
    <property type="project" value="InterPro"/>
</dbReference>
<name>A0A067R767_ZOONE</name>
<evidence type="ECO:0000256" key="13">
    <source>
        <dbReference type="SAM" id="Phobius"/>
    </source>
</evidence>
<evidence type="ECO:0000256" key="4">
    <source>
        <dbReference type="ARBA" id="ARBA00022475"/>
    </source>
</evidence>
<evidence type="ECO:0000256" key="10">
    <source>
        <dbReference type="ARBA" id="ARBA00023180"/>
    </source>
</evidence>
<evidence type="ECO:0000256" key="11">
    <source>
        <dbReference type="ARBA" id="ARBA00023286"/>
    </source>
</evidence>
<evidence type="ECO:0000256" key="6">
    <source>
        <dbReference type="ARBA" id="ARBA00022989"/>
    </source>
</evidence>